<dbReference type="PANTHER" id="PTHR42912:SF80">
    <property type="entry name" value="METHYLTRANSFERASE DOMAIN-CONTAINING PROTEIN"/>
    <property type="match status" value="1"/>
</dbReference>
<accession>A0ABU1FCC7</accession>
<protein>
    <submittedName>
        <fullName evidence="2">Class I SAM-dependent methyltransferase</fullName>
        <ecNumber evidence="2">2.1.-.-</ecNumber>
    </submittedName>
</protein>
<dbReference type="EC" id="2.1.-.-" evidence="2"/>
<keyword evidence="2" id="KW-0808">Transferase</keyword>
<evidence type="ECO:0000313" key="2">
    <source>
        <dbReference type="EMBL" id="MDR5654556.1"/>
    </source>
</evidence>
<dbReference type="GO" id="GO:0008168">
    <property type="term" value="F:methyltransferase activity"/>
    <property type="evidence" value="ECO:0007669"/>
    <property type="project" value="UniProtKB-KW"/>
</dbReference>
<keyword evidence="3" id="KW-1185">Reference proteome</keyword>
<proteinExistence type="predicted"/>
<dbReference type="EMBL" id="JAVKPH010000028">
    <property type="protein sequence ID" value="MDR5654556.1"/>
    <property type="molecule type" value="Genomic_DNA"/>
</dbReference>
<dbReference type="CDD" id="cd02440">
    <property type="entry name" value="AdoMet_MTases"/>
    <property type="match status" value="1"/>
</dbReference>
<keyword evidence="2" id="KW-0489">Methyltransferase</keyword>
<evidence type="ECO:0000259" key="1">
    <source>
        <dbReference type="Pfam" id="PF08241"/>
    </source>
</evidence>
<dbReference type="Pfam" id="PF08241">
    <property type="entry name" value="Methyltransf_11"/>
    <property type="match status" value="1"/>
</dbReference>
<dbReference type="GO" id="GO:0032259">
    <property type="term" value="P:methylation"/>
    <property type="evidence" value="ECO:0007669"/>
    <property type="project" value="UniProtKB-KW"/>
</dbReference>
<organism evidence="2 3">
    <name type="scientific">Ruixingdingia sedimenti</name>
    <dbReference type="NCBI Taxonomy" id="3073604"/>
    <lineage>
        <taxon>Bacteria</taxon>
        <taxon>Pseudomonadati</taxon>
        <taxon>Pseudomonadota</taxon>
        <taxon>Alphaproteobacteria</taxon>
        <taxon>Rhodobacterales</taxon>
        <taxon>Paracoccaceae</taxon>
        <taxon>Ruixingdingia</taxon>
    </lineage>
</organism>
<gene>
    <name evidence="2" type="ORF">RGD00_18245</name>
</gene>
<feature type="domain" description="Methyltransferase type 11" evidence="1">
    <location>
        <begin position="56"/>
        <end position="150"/>
    </location>
</feature>
<name>A0ABU1FCC7_9RHOB</name>
<dbReference type="InterPro" id="IPR029063">
    <property type="entry name" value="SAM-dependent_MTases_sf"/>
</dbReference>
<dbReference type="Proteomes" id="UP001247754">
    <property type="component" value="Unassembled WGS sequence"/>
</dbReference>
<dbReference type="SUPFAM" id="SSF53335">
    <property type="entry name" value="S-adenosyl-L-methionine-dependent methyltransferases"/>
    <property type="match status" value="1"/>
</dbReference>
<dbReference type="PANTHER" id="PTHR42912">
    <property type="entry name" value="METHYLTRANSFERASE"/>
    <property type="match status" value="1"/>
</dbReference>
<reference evidence="2 3" key="1">
    <citation type="submission" date="2023-09" db="EMBL/GenBank/DDBJ databases">
        <title>Xinfangfangia sedmenti sp. nov., isolated the sedment.</title>
        <authorList>
            <person name="Xu L."/>
        </authorList>
    </citation>
    <scope>NUCLEOTIDE SEQUENCE [LARGE SCALE GENOMIC DNA]</scope>
    <source>
        <strain evidence="2 3">LG-4</strain>
    </source>
</reference>
<dbReference type="Gene3D" id="3.40.50.150">
    <property type="entry name" value="Vaccinia Virus protein VP39"/>
    <property type="match status" value="1"/>
</dbReference>
<dbReference type="InterPro" id="IPR050508">
    <property type="entry name" value="Methyltransf_Superfamily"/>
</dbReference>
<comment type="caution">
    <text evidence="2">The sequence shown here is derived from an EMBL/GenBank/DDBJ whole genome shotgun (WGS) entry which is preliminary data.</text>
</comment>
<dbReference type="InterPro" id="IPR013216">
    <property type="entry name" value="Methyltransf_11"/>
</dbReference>
<dbReference type="RefSeq" id="WP_310458712.1">
    <property type="nucleotide sequence ID" value="NZ_JAVKPH010000028.1"/>
</dbReference>
<sequence length="258" mass="28609">MLNRSIKDDIRDYWAIRAETYDRSPGHGLMAAPEAAAWRALIRRHLGPGEGRHAMDLGCGTGTMSLLMRQAGFRATGLDFAEPMLARACRKAQGAGAPIRFVIGDAENTLEPDGRYDAVIARNLLWTLPDPHAALHEWLRILKPGGRLLVIDGDFARESLIGRLLPLLDRLFGRMQDSHSLVTAAQWREHGRIMAQLPFGGGLRAPDVAGLFDDAGFTGLRHENLRTLHSRRWPFWSRARLAALGQHRFAVSGMKPGL</sequence>
<evidence type="ECO:0000313" key="3">
    <source>
        <dbReference type="Proteomes" id="UP001247754"/>
    </source>
</evidence>